<evidence type="ECO:0000313" key="2">
    <source>
        <dbReference type="EMBL" id="KAJ1178303.1"/>
    </source>
</evidence>
<proteinExistence type="predicted"/>
<dbReference type="EMBL" id="JANPWB010000006">
    <property type="protein sequence ID" value="KAJ1178303.1"/>
    <property type="molecule type" value="Genomic_DNA"/>
</dbReference>
<name>A0AAV7TPH0_PLEWA</name>
<evidence type="ECO:0000313" key="3">
    <source>
        <dbReference type="Proteomes" id="UP001066276"/>
    </source>
</evidence>
<evidence type="ECO:0000256" key="1">
    <source>
        <dbReference type="SAM" id="MobiDB-lite"/>
    </source>
</evidence>
<evidence type="ECO:0008006" key="4">
    <source>
        <dbReference type="Google" id="ProtNLM"/>
    </source>
</evidence>
<reference evidence="2" key="1">
    <citation type="journal article" date="2022" name="bioRxiv">
        <title>Sequencing and chromosome-scale assembly of the giantPleurodeles waltlgenome.</title>
        <authorList>
            <person name="Brown T."/>
            <person name="Elewa A."/>
            <person name="Iarovenko S."/>
            <person name="Subramanian E."/>
            <person name="Araus A.J."/>
            <person name="Petzold A."/>
            <person name="Susuki M."/>
            <person name="Suzuki K.-i.T."/>
            <person name="Hayashi T."/>
            <person name="Toyoda A."/>
            <person name="Oliveira C."/>
            <person name="Osipova E."/>
            <person name="Leigh N.D."/>
            <person name="Simon A."/>
            <person name="Yun M.H."/>
        </authorList>
    </citation>
    <scope>NUCLEOTIDE SEQUENCE</scope>
    <source>
        <strain evidence="2">20211129_DDA</strain>
        <tissue evidence="2">Liver</tissue>
    </source>
</reference>
<protein>
    <recommendedName>
        <fullName evidence="4">Reverse transcriptase domain-containing protein</fullName>
    </recommendedName>
</protein>
<sequence length="199" mass="21973">MRALGANQEAQTLGGNPTTCRRPPASLKNDRSRRELAESLGAHINDGEIRTEIRPMACGKALGTEGLPVESYAAYKEILATHLADLYKVALAAGALLPALCEALIVPLLKPRKPATDVSLYRLLSMLNVDYNILSEILVQHLSPYMNELIHSNQSGFLPDRSTALNIQRLLALFREGARLRDRAKTTKIIHVLWGDLWP</sequence>
<comment type="caution">
    <text evidence="2">The sequence shown here is derived from an EMBL/GenBank/DDBJ whole genome shotgun (WGS) entry which is preliminary data.</text>
</comment>
<dbReference type="PANTHER" id="PTHR19446">
    <property type="entry name" value="REVERSE TRANSCRIPTASES"/>
    <property type="match status" value="1"/>
</dbReference>
<keyword evidence="3" id="KW-1185">Reference proteome</keyword>
<feature type="region of interest" description="Disordered" evidence="1">
    <location>
        <begin position="1"/>
        <end position="32"/>
    </location>
</feature>
<dbReference type="AlphaFoldDB" id="A0AAV7TPH0"/>
<feature type="compositionally biased region" description="Polar residues" evidence="1">
    <location>
        <begin position="8"/>
        <end position="19"/>
    </location>
</feature>
<gene>
    <name evidence="2" type="ORF">NDU88_003550</name>
</gene>
<accession>A0AAV7TPH0</accession>
<dbReference type="Proteomes" id="UP001066276">
    <property type="component" value="Chromosome 3_2"/>
</dbReference>
<organism evidence="2 3">
    <name type="scientific">Pleurodeles waltl</name>
    <name type="common">Iberian ribbed newt</name>
    <dbReference type="NCBI Taxonomy" id="8319"/>
    <lineage>
        <taxon>Eukaryota</taxon>
        <taxon>Metazoa</taxon>
        <taxon>Chordata</taxon>
        <taxon>Craniata</taxon>
        <taxon>Vertebrata</taxon>
        <taxon>Euteleostomi</taxon>
        <taxon>Amphibia</taxon>
        <taxon>Batrachia</taxon>
        <taxon>Caudata</taxon>
        <taxon>Salamandroidea</taxon>
        <taxon>Salamandridae</taxon>
        <taxon>Pleurodelinae</taxon>
        <taxon>Pleurodeles</taxon>
    </lineage>
</organism>